<reference evidence="5 6" key="1">
    <citation type="submission" date="2019-04" db="EMBL/GenBank/DDBJ databases">
        <title>Lysinibacillus genome sequencing.</title>
        <authorList>
            <person name="Dunlap C."/>
        </authorList>
    </citation>
    <scope>NUCLEOTIDE SEQUENCE [LARGE SCALE GENOMIC DNA]</scope>
    <source>
        <strain evidence="5 6">CCTCC AB 2010389</strain>
    </source>
</reference>
<dbReference type="PRINTS" id="PR00598">
    <property type="entry name" value="HTHMARR"/>
</dbReference>
<dbReference type="PANTHER" id="PTHR42756">
    <property type="entry name" value="TRANSCRIPTIONAL REGULATOR, MARR"/>
    <property type="match status" value="1"/>
</dbReference>
<comment type="caution">
    <text evidence="5">The sequence shown here is derived from an EMBL/GenBank/DDBJ whole genome shotgun (WGS) entry which is preliminary data.</text>
</comment>
<dbReference type="AlphaFoldDB" id="A0A4U2ZBI0"/>
<keyword evidence="2" id="KW-0238">DNA-binding</keyword>
<dbReference type="Proteomes" id="UP000308744">
    <property type="component" value="Unassembled WGS sequence"/>
</dbReference>
<sequence>MEKHTLGSLTWLRMMRFTNQSNQLSNEFLKRFNLTTAQFDVLIQIKTYAPLTQSQLAEKVTVTQGGMSRMLARLEKEGLIERKQNWKTKTISLTAKGMELIDATTPSQLHFQSSFFEEVLSEEEMKTLYTLLSKLEKHSREKNYPRCDFFYFITCVVK</sequence>
<keyword evidence="6" id="KW-1185">Reference proteome</keyword>
<accession>A0A4U2ZBI0</accession>
<keyword evidence="3" id="KW-0804">Transcription</keyword>
<organism evidence="5 6">
    <name type="scientific">Lysinibacillus mangiferihumi</name>
    <dbReference type="NCBI Taxonomy" id="1130819"/>
    <lineage>
        <taxon>Bacteria</taxon>
        <taxon>Bacillati</taxon>
        <taxon>Bacillota</taxon>
        <taxon>Bacilli</taxon>
        <taxon>Bacillales</taxon>
        <taxon>Bacillaceae</taxon>
        <taxon>Lysinibacillus</taxon>
    </lineage>
</organism>
<dbReference type="RefSeq" id="WP_107894370.1">
    <property type="nucleotide sequence ID" value="NZ_PYWM01000003.1"/>
</dbReference>
<dbReference type="InterPro" id="IPR036390">
    <property type="entry name" value="WH_DNA-bd_sf"/>
</dbReference>
<feature type="domain" description="HTH marR-type" evidence="4">
    <location>
        <begin position="1"/>
        <end position="137"/>
    </location>
</feature>
<dbReference type="InterPro" id="IPR000835">
    <property type="entry name" value="HTH_MarR-typ"/>
</dbReference>
<evidence type="ECO:0000256" key="1">
    <source>
        <dbReference type="ARBA" id="ARBA00023015"/>
    </source>
</evidence>
<protein>
    <submittedName>
        <fullName evidence="5">MarR family transcriptional regulator</fullName>
    </submittedName>
</protein>
<evidence type="ECO:0000256" key="3">
    <source>
        <dbReference type="ARBA" id="ARBA00023163"/>
    </source>
</evidence>
<dbReference type="SUPFAM" id="SSF46785">
    <property type="entry name" value="Winged helix' DNA-binding domain"/>
    <property type="match status" value="1"/>
</dbReference>
<name>A0A4U2ZBI0_9BACI</name>
<proteinExistence type="predicted"/>
<dbReference type="InterPro" id="IPR011991">
    <property type="entry name" value="ArsR-like_HTH"/>
</dbReference>
<keyword evidence="1" id="KW-0805">Transcription regulation</keyword>
<dbReference type="GO" id="GO:0003677">
    <property type="term" value="F:DNA binding"/>
    <property type="evidence" value="ECO:0007669"/>
    <property type="project" value="UniProtKB-KW"/>
</dbReference>
<dbReference type="EMBL" id="SZPU01000021">
    <property type="protein sequence ID" value="TKI70511.1"/>
    <property type="molecule type" value="Genomic_DNA"/>
</dbReference>
<dbReference type="InterPro" id="IPR036388">
    <property type="entry name" value="WH-like_DNA-bd_sf"/>
</dbReference>
<dbReference type="SMART" id="SM00347">
    <property type="entry name" value="HTH_MARR"/>
    <property type="match status" value="1"/>
</dbReference>
<dbReference type="PROSITE" id="PS50995">
    <property type="entry name" value="HTH_MARR_2"/>
    <property type="match status" value="1"/>
</dbReference>
<dbReference type="CDD" id="cd00090">
    <property type="entry name" value="HTH_ARSR"/>
    <property type="match status" value="1"/>
</dbReference>
<dbReference type="GO" id="GO:0003700">
    <property type="term" value="F:DNA-binding transcription factor activity"/>
    <property type="evidence" value="ECO:0007669"/>
    <property type="project" value="InterPro"/>
</dbReference>
<evidence type="ECO:0000313" key="6">
    <source>
        <dbReference type="Proteomes" id="UP000308744"/>
    </source>
</evidence>
<evidence type="ECO:0000256" key="2">
    <source>
        <dbReference type="ARBA" id="ARBA00023125"/>
    </source>
</evidence>
<dbReference type="Pfam" id="PF01047">
    <property type="entry name" value="MarR"/>
    <property type="match status" value="1"/>
</dbReference>
<dbReference type="PANTHER" id="PTHR42756:SF1">
    <property type="entry name" value="TRANSCRIPTIONAL REPRESSOR OF EMRAB OPERON"/>
    <property type="match status" value="1"/>
</dbReference>
<dbReference type="Gene3D" id="1.10.10.10">
    <property type="entry name" value="Winged helix-like DNA-binding domain superfamily/Winged helix DNA-binding domain"/>
    <property type="match status" value="1"/>
</dbReference>
<evidence type="ECO:0000313" key="5">
    <source>
        <dbReference type="EMBL" id="TKI70511.1"/>
    </source>
</evidence>
<evidence type="ECO:0000259" key="4">
    <source>
        <dbReference type="PROSITE" id="PS50995"/>
    </source>
</evidence>
<gene>
    <name evidence="5" type="ORF">FC756_07625</name>
</gene>